<reference evidence="2 3" key="1">
    <citation type="submission" date="2013-12" db="EMBL/GenBank/DDBJ databases">
        <authorList>
            <consortium name="DOE Joint Genome Institute"/>
            <person name="Smidt H."/>
            <person name="Huntemann M."/>
            <person name="Han J."/>
            <person name="Chen A."/>
            <person name="Kyrpides N."/>
            <person name="Mavromatis K."/>
            <person name="Markowitz V."/>
            <person name="Palaniappan K."/>
            <person name="Ivanova N."/>
            <person name="Schaumberg A."/>
            <person name="Pati A."/>
            <person name="Liolios K."/>
            <person name="Nordberg H.P."/>
            <person name="Cantor M.N."/>
            <person name="Hua S.X."/>
            <person name="Woyke T."/>
        </authorList>
    </citation>
    <scope>NUCLEOTIDE SEQUENCE [LARGE SCALE GENOMIC DNA]</scope>
    <source>
        <strain evidence="3">DSM 15288</strain>
    </source>
</reference>
<sequence>MELTIYPISKELTDDFLYFFDKVAFTDNKEWAGCYCRFYHLNDDELKRQTGKSNRLSAIKSIQQDKMKGYLAYLDGEPVGWCNVNDKNNYSRLLLNKELWDGAEEKICSIVCFVISPEYRRKGVASQILNVICNDYSNKGYKYIEAYPKKGELTSAQHYNGPLSMYIKAGFSLYKTFSHYDIVRKAL</sequence>
<dbReference type="GO" id="GO:0016747">
    <property type="term" value="F:acyltransferase activity, transferring groups other than amino-acyl groups"/>
    <property type="evidence" value="ECO:0007669"/>
    <property type="project" value="InterPro"/>
</dbReference>
<dbReference type="Gene3D" id="3.40.630.30">
    <property type="match status" value="1"/>
</dbReference>
<dbReference type="InterPro" id="IPR000182">
    <property type="entry name" value="GNAT_dom"/>
</dbReference>
<evidence type="ECO:0000313" key="3">
    <source>
        <dbReference type="Proteomes" id="UP000010847"/>
    </source>
</evidence>
<evidence type="ECO:0000313" key="2">
    <source>
        <dbReference type="EMBL" id="AHF08430.1"/>
    </source>
</evidence>
<dbReference type="AlphaFoldDB" id="W0EC30"/>
<evidence type="ECO:0000259" key="1">
    <source>
        <dbReference type="PROSITE" id="PS51186"/>
    </source>
</evidence>
<dbReference type="Pfam" id="PF00583">
    <property type="entry name" value="Acetyltransf_1"/>
    <property type="match status" value="1"/>
</dbReference>
<dbReference type="STRING" id="871968.DESME_02605"/>
<dbReference type="OrthoDB" id="162220at2"/>
<dbReference type="InterPro" id="IPR016181">
    <property type="entry name" value="Acyl_CoA_acyltransferase"/>
</dbReference>
<organism evidence="2 3">
    <name type="scientific">Desulfitobacterium metallireducens DSM 15288</name>
    <dbReference type="NCBI Taxonomy" id="871968"/>
    <lineage>
        <taxon>Bacteria</taxon>
        <taxon>Bacillati</taxon>
        <taxon>Bacillota</taxon>
        <taxon>Clostridia</taxon>
        <taxon>Eubacteriales</taxon>
        <taxon>Desulfitobacteriaceae</taxon>
        <taxon>Desulfitobacterium</taxon>
    </lineage>
</organism>
<dbReference type="RefSeq" id="WP_006717335.1">
    <property type="nucleotide sequence ID" value="NZ_CP007032.1"/>
</dbReference>
<dbReference type="SUPFAM" id="SSF55729">
    <property type="entry name" value="Acyl-CoA N-acyltransferases (Nat)"/>
    <property type="match status" value="1"/>
</dbReference>
<dbReference type="eggNOG" id="COG1246">
    <property type="taxonomic scope" value="Bacteria"/>
</dbReference>
<protein>
    <recommendedName>
        <fullName evidence="1">N-acetyltransferase domain-containing protein</fullName>
    </recommendedName>
</protein>
<dbReference type="Proteomes" id="UP000010847">
    <property type="component" value="Chromosome"/>
</dbReference>
<accession>W0EC30</accession>
<keyword evidence="3" id="KW-1185">Reference proteome</keyword>
<dbReference type="HOGENOM" id="CLU_105867_1_0_9"/>
<dbReference type="CDD" id="cd04301">
    <property type="entry name" value="NAT_SF"/>
    <property type="match status" value="1"/>
</dbReference>
<name>W0EC30_9FIRM</name>
<dbReference type="KEGG" id="dmt:DESME_02605"/>
<dbReference type="EMBL" id="CP007032">
    <property type="protein sequence ID" value="AHF08430.1"/>
    <property type="molecule type" value="Genomic_DNA"/>
</dbReference>
<gene>
    <name evidence="2" type="ORF">DESME_02605</name>
</gene>
<proteinExistence type="predicted"/>
<feature type="domain" description="N-acetyltransferase" evidence="1">
    <location>
        <begin position="3"/>
        <end position="187"/>
    </location>
</feature>
<dbReference type="PROSITE" id="PS51186">
    <property type="entry name" value="GNAT"/>
    <property type="match status" value="1"/>
</dbReference>